<dbReference type="Pfam" id="PF02316">
    <property type="entry name" value="HTH_Tnp_Mu_1"/>
    <property type="match status" value="1"/>
</dbReference>
<dbReference type="Pfam" id="PF00665">
    <property type="entry name" value="rve"/>
    <property type="match status" value="1"/>
</dbReference>
<dbReference type="InterPro" id="IPR036388">
    <property type="entry name" value="WH-like_DNA-bd_sf"/>
</dbReference>
<dbReference type="RefSeq" id="WP_420905139.1">
    <property type="nucleotide sequence ID" value="NZ_BAAFGK010000004.1"/>
</dbReference>
<dbReference type="InterPro" id="IPR003314">
    <property type="entry name" value="Mu-type_HTH"/>
</dbReference>
<evidence type="ECO:0008006" key="5">
    <source>
        <dbReference type="Google" id="ProtNLM"/>
    </source>
</evidence>
<sequence>MLAALSSWAVASELAGLPGLPGTVRGILMRAERDGWLKRKLPVGKGFEFHIGSLSDEARAELNKRRAAGVNEEPDPDHDLPVLADPIETQLAARWDVPETQGLKQWQREIMDARAVILREVARWENEMPLVEAVQVVMALAKDGTLPPDVQAAIPFALAKTGKGKELLSASTIHRWRAAAKLGAGALAPAAMDAGETPVWANPFLKYYRTANRLTVPAVIAKMQREGVDPAWIPSYSQARRYLARIGEVEANRGRVSRLQLTAMKPFTRRDTSKLYPFDIVNGDGHLSYMLVEHPNTGKPTRLELTELFDVATRMHVGWSINYAESTKAVMDALRMAVEFGGVPKVVHWDNGSGAKNKNLQDEVSGLKKRLGFEFYHQTAGNPQAGGIVERGHQQVFIPAARTFESYVGRRDKDDGLLRVRMKAIREGKIRLPTIPEVVRVIDALREEYNNRPHRSLPKTIDKITGKERHETPVEAWKRHVDAGWKPVKVVDSLEEFRLEEVRHVIRGEIRFHKMFYANNAELAGMTGQVRVRFDPRDGSRVWVYSLDKHDRFICEALRDGNRKDYLVDSVLDHAEQIRLRGQLARLDRKKLEKQEESRRTLELVREPERLTVEQQETANRMSGLPVAEAADYTEMLAVRDEQFSDGQSGGRPIFSGPFAERDWGVWAMGHIEELDEEELDRLEASLEDPRFRMLVGVDGADAGIKRKAGSVA</sequence>
<dbReference type="Proteomes" id="UP001628193">
    <property type="component" value="Unassembled WGS sequence"/>
</dbReference>
<dbReference type="InterPro" id="IPR009061">
    <property type="entry name" value="DNA-bd_dom_put_sf"/>
</dbReference>
<dbReference type="SUPFAM" id="SSF46955">
    <property type="entry name" value="Putative DNA-binding domain"/>
    <property type="match status" value="1"/>
</dbReference>
<dbReference type="InterPro" id="IPR036397">
    <property type="entry name" value="RNaseH_sf"/>
</dbReference>
<dbReference type="InterPro" id="IPR015378">
    <property type="entry name" value="Transposase-like_Mu_C"/>
</dbReference>
<gene>
    <name evidence="3" type="ORF">SIID45300_01774</name>
</gene>
<feature type="domain" description="HTH Mu-type" evidence="2">
    <location>
        <begin position="5"/>
        <end position="70"/>
    </location>
</feature>
<dbReference type="SUPFAM" id="SSF50610">
    <property type="entry name" value="mu transposase, C-terminal domain"/>
    <property type="match status" value="1"/>
</dbReference>
<evidence type="ECO:0000259" key="2">
    <source>
        <dbReference type="PROSITE" id="PS51702"/>
    </source>
</evidence>
<accession>A0ABQ0C993</accession>
<feature type="domain" description="Integrase catalytic" evidence="1">
    <location>
        <begin position="262"/>
        <end position="481"/>
    </location>
</feature>
<protein>
    <recommendedName>
        <fullName evidence="5">Transposase</fullName>
    </recommendedName>
</protein>
<evidence type="ECO:0000313" key="3">
    <source>
        <dbReference type="EMBL" id="GAB0057446.1"/>
    </source>
</evidence>
<dbReference type="SUPFAM" id="SSF53098">
    <property type="entry name" value="Ribonuclease H-like"/>
    <property type="match status" value="1"/>
</dbReference>
<dbReference type="Gene3D" id="2.30.30.130">
    <property type="entry name" value="Transposase, Mu, C-terminal"/>
    <property type="match status" value="1"/>
</dbReference>
<dbReference type="PANTHER" id="PTHR35004">
    <property type="entry name" value="TRANSPOSASE RV3428C-RELATED"/>
    <property type="match status" value="1"/>
</dbReference>
<dbReference type="InterPro" id="IPR009004">
    <property type="entry name" value="Transposase_Mu_C"/>
</dbReference>
<dbReference type="Gene3D" id="1.10.10.10">
    <property type="entry name" value="Winged helix-like DNA-binding domain superfamily/Winged helix DNA-binding domain"/>
    <property type="match status" value="1"/>
</dbReference>
<dbReference type="PROSITE" id="PS51702">
    <property type="entry name" value="HTH_MU"/>
    <property type="match status" value="1"/>
</dbReference>
<proteinExistence type="predicted"/>
<name>A0ABQ0C993_9PROT</name>
<dbReference type="Gene3D" id="3.30.420.10">
    <property type="entry name" value="Ribonuclease H-like superfamily/Ribonuclease H"/>
    <property type="match status" value="1"/>
</dbReference>
<organism evidence="3 4">
    <name type="scientific">Candidatus Magnetaquiglobus chichijimensis</name>
    <dbReference type="NCBI Taxonomy" id="3141448"/>
    <lineage>
        <taxon>Bacteria</taxon>
        <taxon>Pseudomonadati</taxon>
        <taxon>Pseudomonadota</taxon>
        <taxon>Magnetococcia</taxon>
        <taxon>Magnetococcales</taxon>
        <taxon>Candidatus Magnetaquicoccaceae</taxon>
        <taxon>Candidatus Magnetaquiglobus</taxon>
    </lineage>
</organism>
<evidence type="ECO:0000313" key="4">
    <source>
        <dbReference type="Proteomes" id="UP001628193"/>
    </source>
</evidence>
<comment type="caution">
    <text evidence="3">The sequence shown here is derived from an EMBL/GenBank/DDBJ whole genome shotgun (WGS) entry which is preliminary data.</text>
</comment>
<dbReference type="PANTHER" id="PTHR35004:SF7">
    <property type="entry name" value="INTEGRASE PROTEIN"/>
    <property type="match status" value="1"/>
</dbReference>
<dbReference type="EMBL" id="BAAFGK010000004">
    <property type="protein sequence ID" value="GAB0057446.1"/>
    <property type="molecule type" value="Genomic_DNA"/>
</dbReference>
<keyword evidence="4" id="KW-1185">Reference proteome</keyword>
<dbReference type="InterPro" id="IPR012337">
    <property type="entry name" value="RNaseH-like_sf"/>
</dbReference>
<evidence type="ECO:0000259" key="1">
    <source>
        <dbReference type="PROSITE" id="PS50994"/>
    </source>
</evidence>
<dbReference type="PROSITE" id="PS50994">
    <property type="entry name" value="INTEGRASE"/>
    <property type="match status" value="1"/>
</dbReference>
<reference evidence="3 4" key="1">
    <citation type="submission" date="2024-09" db="EMBL/GenBank/DDBJ databases">
        <title>Draft genome sequence of Candidatus Magnetaquicoccaceae bacterium FCR-1.</title>
        <authorList>
            <person name="Shimoshige H."/>
            <person name="Shimamura S."/>
            <person name="Taoka A."/>
            <person name="Kobayashi H."/>
            <person name="Maekawa T."/>
        </authorList>
    </citation>
    <scope>NUCLEOTIDE SEQUENCE [LARGE SCALE GENOMIC DNA]</scope>
    <source>
        <strain evidence="3 4">FCR-1</strain>
    </source>
</reference>
<dbReference type="Pfam" id="PF09299">
    <property type="entry name" value="Mu-transpos_C"/>
    <property type="match status" value="1"/>
</dbReference>
<dbReference type="InterPro" id="IPR001584">
    <property type="entry name" value="Integrase_cat-core"/>
</dbReference>